<keyword evidence="2" id="KW-1185">Reference proteome</keyword>
<protein>
    <submittedName>
        <fullName evidence="1">Uncharacterized protein</fullName>
    </submittedName>
</protein>
<dbReference type="Proteomes" id="UP001163324">
    <property type="component" value="Chromosome 1"/>
</dbReference>
<evidence type="ECO:0000313" key="2">
    <source>
        <dbReference type="Proteomes" id="UP001163324"/>
    </source>
</evidence>
<accession>A0ACC0VCF4</accession>
<evidence type="ECO:0000313" key="1">
    <source>
        <dbReference type="EMBL" id="KAI9904105.1"/>
    </source>
</evidence>
<gene>
    <name evidence="1" type="ORF">N3K66_000634</name>
</gene>
<reference evidence="1" key="1">
    <citation type="submission" date="2022-10" db="EMBL/GenBank/DDBJ databases">
        <title>Complete Genome of Trichothecium roseum strain YXFP-22015, a Plant Pathogen Isolated from Citrus.</title>
        <authorList>
            <person name="Wang Y."/>
            <person name="Zhu L."/>
        </authorList>
    </citation>
    <scope>NUCLEOTIDE SEQUENCE</scope>
    <source>
        <strain evidence="1">YXFP-22015</strain>
    </source>
</reference>
<sequence>MNPTSKKGGAITSFFRPAQPTTSGSSAPISQPPTDAGAVGAARSSWSPSPALVDQSSDSDQATPTKPPSGLDRNHVFAASDDEDADDDDDGNESSDLEDLMCTFNNAGASSKPQGARTQWETPKKAKRLATDEFLESPLSIRHKFDFVALADDARRDELMDRNSRRLKELQEATSSGAALSASRDIDTDTLAEMMHENGGDDAHKVLRAVQRSEPAQAQRRYCFFVDGYKRPGSGPVPPGQAVGPWKLLLEGSVTKREQYLASGIPYTVVKKGGVLSDDIFNWLLDDFCTQKSVLMQQDYCYLLSACHDNLQRLAPERLKQLFFRLGAKEELDTRDMVMPLEKVSSKTYEDRDWRNLKHFIQLLALVSGDLPVESIQYAIQVLLRMAMDRFLLDNADTLAEYEFALLSLLQSDKLKDRWDEFCYETALLMFGLTRSRNIQLNVLTCIPARSPETHDMRRRLALTFLFDDLDFAGHHPDGFLTLTKMIERVKKDDFQTNQKTEFPELRALVLILDVALDDGSFTGNSQDDEEQFNAEADELSSIIQIMWTNINDIGMKMARTEVKVALDLVQKRISQTVRTRRKIRKGIFDLKENREDESIPQQRNYMRKFLGKATHGKAEPEASGP</sequence>
<dbReference type="EMBL" id="CM047940">
    <property type="protein sequence ID" value="KAI9904105.1"/>
    <property type="molecule type" value="Genomic_DNA"/>
</dbReference>
<name>A0ACC0VCF4_9HYPO</name>
<organism evidence="1 2">
    <name type="scientific">Trichothecium roseum</name>
    <dbReference type="NCBI Taxonomy" id="47278"/>
    <lineage>
        <taxon>Eukaryota</taxon>
        <taxon>Fungi</taxon>
        <taxon>Dikarya</taxon>
        <taxon>Ascomycota</taxon>
        <taxon>Pezizomycotina</taxon>
        <taxon>Sordariomycetes</taxon>
        <taxon>Hypocreomycetidae</taxon>
        <taxon>Hypocreales</taxon>
        <taxon>Hypocreales incertae sedis</taxon>
        <taxon>Trichothecium</taxon>
    </lineage>
</organism>
<comment type="caution">
    <text evidence="1">The sequence shown here is derived from an EMBL/GenBank/DDBJ whole genome shotgun (WGS) entry which is preliminary data.</text>
</comment>
<proteinExistence type="predicted"/>